<dbReference type="EMBL" id="JBHUEA010000020">
    <property type="protein sequence ID" value="MFD1722395.1"/>
    <property type="molecule type" value="Genomic_DNA"/>
</dbReference>
<dbReference type="NCBIfam" id="TIGR00203">
    <property type="entry name" value="cydB"/>
    <property type="match status" value="1"/>
</dbReference>
<evidence type="ECO:0000256" key="11">
    <source>
        <dbReference type="ARBA" id="ARBA00023136"/>
    </source>
</evidence>
<keyword evidence="4" id="KW-1003">Cell membrane</keyword>
<feature type="transmembrane region" description="Helical" evidence="12">
    <location>
        <begin position="123"/>
        <end position="143"/>
    </location>
</feature>
<name>A0ABW4LHX3_9MICO</name>
<keyword evidence="11 12" id="KW-0472">Membrane</keyword>
<evidence type="ECO:0000256" key="9">
    <source>
        <dbReference type="ARBA" id="ARBA00022989"/>
    </source>
</evidence>
<dbReference type="Pfam" id="PF02322">
    <property type="entry name" value="Cyt_bd_oxida_II"/>
    <property type="match status" value="1"/>
</dbReference>
<comment type="subcellular location">
    <subcellularLocation>
        <location evidence="1">Cell membrane</location>
        <topology evidence="1">Multi-pass membrane protein</topology>
    </subcellularLocation>
</comment>
<evidence type="ECO:0000256" key="12">
    <source>
        <dbReference type="SAM" id="Phobius"/>
    </source>
</evidence>
<feature type="transmembrane region" description="Helical" evidence="12">
    <location>
        <begin position="295"/>
        <end position="317"/>
    </location>
</feature>
<sequence length="344" mass="36462">METALPVIWFGVIALLWTGYLLLEGFDLGVGMHMLLTARSGKERRAMLNTIGPVWDGNEVWLITAIGGTFAAFPSWYSTLLSSTYLLVLVVLFGLIVRAVAIEWAGKGRTDRWRRGWDTAMSLASFIVAFGIGAMLALTTLGLPIDAAGERVGGAFAWATPAALLGGLAAVGFALAHASNFLALKTDGAVRHRAGSFSARIAPGLLVPMLVWAATVQLAHGRGWTWLTLGVALLAGVGTWWAAGRRREAAAFLGTALLLVASTVTVFGSAFPVVLPSSVDPAANLTVWNAAASPYALGVLTAVAAFGVPLVIGYQAWSYWVFRRRLSADSIPEAHVFAAAVRRR</sequence>
<feature type="transmembrane region" description="Helical" evidence="12">
    <location>
        <begin position="197"/>
        <end position="218"/>
    </location>
</feature>
<accession>A0ABW4LHX3</accession>
<evidence type="ECO:0000256" key="3">
    <source>
        <dbReference type="ARBA" id="ARBA00022448"/>
    </source>
</evidence>
<keyword evidence="6 12" id="KW-0812">Transmembrane</keyword>
<feature type="transmembrane region" description="Helical" evidence="12">
    <location>
        <begin position="83"/>
        <end position="102"/>
    </location>
</feature>
<keyword evidence="14" id="KW-1185">Reference proteome</keyword>
<dbReference type="Proteomes" id="UP001597347">
    <property type="component" value="Unassembled WGS sequence"/>
</dbReference>
<dbReference type="InterPro" id="IPR003317">
    <property type="entry name" value="Cyt-d_oxidase_su2"/>
</dbReference>
<comment type="similarity">
    <text evidence="2">Belongs to the cytochrome ubiquinol oxidase subunit 2 family.</text>
</comment>
<comment type="caution">
    <text evidence="13">The sequence shown here is derived from an EMBL/GenBank/DDBJ whole genome shotgun (WGS) entry which is preliminary data.</text>
</comment>
<keyword evidence="5" id="KW-0349">Heme</keyword>
<feature type="transmembrane region" description="Helical" evidence="12">
    <location>
        <begin position="250"/>
        <end position="275"/>
    </location>
</feature>
<evidence type="ECO:0000313" key="13">
    <source>
        <dbReference type="EMBL" id="MFD1722395.1"/>
    </source>
</evidence>
<dbReference type="RefSeq" id="WP_377935455.1">
    <property type="nucleotide sequence ID" value="NZ_JBHUEA010000020.1"/>
</dbReference>
<evidence type="ECO:0000256" key="8">
    <source>
        <dbReference type="ARBA" id="ARBA00022982"/>
    </source>
</evidence>
<organism evidence="13 14">
    <name type="scientific">Amnibacterium endophyticum</name>
    <dbReference type="NCBI Taxonomy" id="2109337"/>
    <lineage>
        <taxon>Bacteria</taxon>
        <taxon>Bacillati</taxon>
        <taxon>Actinomycetota</taxon>
        <taxon>Actinomycetes</taxon>
        <taxon>Micrococcales</taxon>
        <taxon>Microbacteriaceae</taxon>
        <taxon>Amnibacterium</taxon>
    </lineage>
</organism>
<keyword evidence="8" id="KW-0249">Electron transport</keyword>
<evidence type="ECO:0000256" key="1">
    <source>
        <dbReference type="ARBA" id="ARBA00004651"/>
    </source>
</evidence>
<keyword evidence="7" id="KW-0479">Metal-binding</keyword>
<gene>
    <name evidence="13" type="primary">cydB</name>
    <name evidence="13" type="ORF">ACFSBI_12625</name>
</gene>
<dbReference type="PIRSF" id="PIRSF000267">
    <property type="entry name" value="Cyt_oxidse_sub2"/>
    <property type="match status" value="1"/>
</dbReference>
<reference evidence="14" key="1">
    <citation type="journal article" date="2019" name="Int. J. Syst. Evol. Microbiol.">
        <title>The Global Catalogue of Microorganisms (GCM) 10K type strain sequencing project: providing services to taxonomists for standard genome sequencing and annotation.</title>
        <authorList>
            <consortium name="The Broad Institute Genomics Platform"/>
            <consortium name="The Broad Institute Genome Sequencing Center for Infectious Disease"/>
            <person name="Wu L."/>
            <person name="Ma J."/>
        </authorList>
    </citation>
    <scope>NUCLEOTIDE SEQUENCE [LARGE SCALE GENOMIC DNA]</scope>
    <source>
        <strain evidence="14">CGMCC 1.12471</strain>
    </source>
</reference>
<evidence type="ECO:0000256" key="2">
    <source>
        <dbReference type="ARBA" id="ARBA00007543"/>
    </source>
</evidence>
<feature type="transmembrane region" description="Helical" evidence="12">
    <location>
        <begin position="224"/>
        <end position="243"/>
    </location>
</feature>
<evidence type="ECO:0000256" key="5">
    <source>
        <dbReference type="ARBA" id="ARBA00022617"/>
    </source>
</evidence>
<evidence type="ECO:0000313" key="14">
    <source>
        <dbReference type="Proteomes" id="UP001597347"/>
    </source>
</evidence>
<keyword evidence="3" id="KW-0813">Transport</keyword>
<protein>
    <submittedName>
        <fullName evidence="13">Cytochrome d ubiquinol oxidase subunit II</fullName>
    </submittedName>
</protein>
<dbReference type="PANTHER" id="PTHR43141:SF5">
    <property type="entry name" value="CYTOCHROME BD-I UBIQUINOL OXIDASE SUBUNIT 2"/>
    <property type="match status" value="1"/>
</dbReference>
<keyword evidence="10" id="KW-0408">Iron</keyword>
<keyword evidence="9 12" id="KW-1133">Transmembrane helix</keyword>
<proteinExistence type="inferred from homology"/>
<evidence type="ECO:0000256" key="4">
    <source>
        <dbReference type="ARBA" id="ARBA00022475"/>
    </source>
</evidence>
<evidence type="ECO:0000256" key="7">
    <source>
        <dbReference type="ARBA" id="ARBA00022723"/>
    </source>
</evidence>
<dbReference type="PANTHER" id="PTHR43141">
    <property type="entry name" value="CYTOCHROME BD2 SUBUNIT II"/>
    <property type="match status" value="1"/>
</dbReference>
<evidence type="ECO:0000256" key="6">
    <source>
        <dbReference type="ARBA" id="ARBA00022692"/>
    </source>
</evidence>
<evidence type="ECO:0000256" key="10">
    <source>
        <dbReference type="ARBA" id="ARBA00023004"/>
    </source>
</evidence>
<feature type="transmembrane region" description="Helical" evidence="12">
    <location>
        <begin position="155"/>
        <end position="176"/>
    </location>
</feature>
<feature type="transmembrane region" description="Helical" evidence="12">
    <location>
        <begin position="6"/>
        <end position="38"/>
    </location>
</feature>